<gene>
    <name evidence="2" type="ORF">IFM89_023443</name>
</gene>
<name>A0A835MDC8_9MAGN</name>
<feature type="region of interest" description="Disordered" evidence="1">
    <location>
        <begin position="57"/>
        <end position="90"/>
    </location>
</feature>
<comment type="caution">
    <text evidence="2">The sequence shown here is derived from an EMBL/GenBank/DDBJ whole genome shotgun (WGS) entry which is preliminary data.</text>
</comment>
<reference evidence="2 3" key="1">
    <citation type="submission" date="2020-10" db="EMBL/GenBank/DDBJ databases">
        <title>The Coptis chinensis genome and diversification of protoberbering-type alkaloids.</title>
        <authorList>
            <person name="Wang B."/>
            <person name="Shu S."/>
            <person name="Song C."/>
            <person name="Liu Y."/>
        </authorList>
    </citation>
    <scope>NUCLEOTIDE SEQUENCE [LARGE SCALE GENOMIC DNA]</scope>
    <source>
        <strain evidence="2">HL-2020</strain>
        <tissue evidence="2">Leaf</tissue>
    </source>
</reference>
<feature type="region of interest" description="Disordered" evidence="1">
    <location>
        <begin position="107"/>
        <end position="166"/>
    </location>
</feature>
<dbReference type="Proteomes" id="UP000631114">
    <property type="component" value="Unassembled WGS sequence"/>
</dbReference>
<evidence type="ECO:0000256" key="1">
    <source>
        <dbReference type="SAM" id="MobiDB-lite"/>
    </source>
</evidence>
<evidence type="ECO:0008006" key="4">
    <source>
        <dbReference type="Google" id="ProtNLM"/>
    </source>
</evidence>
<feature type="compositionally biased region" description="Basic and acidic residues" evidence="1">
    <location>
        <begin position="128"/>
        <end position="139"/>
    </location>
</feature>
<keyword evidence="3" id="KW-1185">Reference proteome</keyword>
<sequence length="166" mass="19188">MSRVPCVHVVAVLRPKRPQWARYCSPYFSVGAFRAIYGNYRYPLDNIEDWPEIEGPNELVLPPEQTKQVGRPRKQRIRGEDEPHKTQRKCKKCGTLGHNALTCETRQKRIYGKKGKSKDKGGQVQEAPDEHVETNDGNKRERKRKISQVQEETQLNTINSSSEFKP</sequence>
<evidence type="ECO:0000313" key="3">
    <source>
        <dbReference type="Proteomes" id="UP000631114"/>
    </source>
</evidence>
<evidence type="ECO:0000313" key="2">
    <source>
        <dbReference type="EMBL" id="KAF9625507.1"/>
    </source>
</evidence>
<accession>A0A835MDC8</accession>
<organism evidence="2 3">
    <name type="scientific">Coptis chinensis</name>
    <dbReference type="NCBI Taxonomy" id="261450"/>
    <lineage>
        <taxon>Eukaryota</taxon>
        <taxon>Viridiplantae</taxon>
        <taxon>Streptophyta</taxon>
        <taxon>Embryophyta</taxon>
        <taxon>Tracheophyta</taxon>
        <taxon>Spermatophyta</taxon>
        <taxon>Magnoliopsida</taxon>
        <taxon>Ranunculales</taxon>
        <taxon>Ranunculaceae</taxon>
        <taxon>Coptidoideae</taxon>
        <taxon>Coptis</taxon>
    </lineage>
</organism>
<proteinExistence type="predicted"/>
<feature type="compositionally biased region" description="Polar residues" evidence="1">
    <location>
        <begin position="147"/>
        <end position="166"/>
    </location>
</feature>
<protein>
    <recommendedName>
        <fullName evidence="4">CCHC-type domain-containing protein</fullName>
    </recommendedName>
</protein>
<feature type="compositionally biased region" description="Basic residues" evidence="1">
    <location>
        <begin position="108"/>
        <end position="117"/>
    </location>
</feature>
<dbReference type="EMBL" id="JADFTS010000001">
    <property type="protein sequence ID" value="KAF9625507.1"/>
    <property type="molecule type" value="Genomic_DNA"/>
</dbReference>
<dbReference type="AlphaFoldDB" id="A0A835MDC8"/>
<dbReference type="OrthoDB" id="1939383at2759"/>